<evidence type="ECO:0000256" key="3">
    <source>
        <dbReference type="ARBA" id="ARBA00017958"/>
    </source>
</evidence>
<comment type="catalytic activity">
    <reaction evidence="1">
        <text>acetyl-CoA + H2O = acetate + CoA + H(+)</text>
        <dbReference type="Rhea" id="RHEA:20289"/>
        <dbReference type="ChEBI" id="CHEBI:15377"/>
        <dbReference type="ChEBI" id="CHEBI:15378"/>
        <dbReference type="ChEBI" id="CHEBI:30089"/>
        <dbReference type="ChEBI" id="CHEBI:57287"/>
        <dbReference type="ChEBI" id="CHEBI:57288"/>
        <dbReference type="EC" id="3.1.2.1"/>
    </reaction>
</comment>
<evidence type="ECO:0000256" key="2">
    <source>
        <dbReference type="ARBA" id="ARBA00011920"/>
    </source>
</evidence>
<name>A0A0D0AIF6_9AGAR</name>
<evidence type="ECO:0000313" key="8">
    <source>
        <dbReference type="Proteomes" id="UP000053593"/>
    </source>
</evidence>
<dbReference type="AlphaFoldDB" id="A0A0D0AIF6"/>
<proteinExistence type="predicted"/>
<feature type="compositionally biased region" description="Polar residues" evidence="5">
    <location>
        <begin position="167"/>
        <end position="176"/>
    </location>
</feature>
<evidence type="ECO:0000259" key="6">
    <source>
        <dbReference type="Pfam" id="PF02550"/>
    </source>
</evidence>
<dbReference type="EMBL" id="KN834959">
    <property type="protein sequence ID" value="KIK49910.1"/>
    <property type="molecule type" value="Genomic_DNA"/>
</dbReference>
<dbReference type="EC" id="3.1.2.1" evidence="2"/>
<evidence type="ECO:0000256" key="4">
    <source>
        <dbReference type="ARBA" id="ARBA00029672"/>
    </source>
</evidence>
<dbReference type="InterPro" id="IPR037171">
    <property type="entry name" value="NagB/RpiA_transferase-like"/>
</dbReference>
<gene>
    <name evidence="7" type="ORF">GYMLUDRAFT_253445</name>
</gene>
<dbReference type="Proteomes" id="UP000053593">
    <property type="component" value="Unassembled WGS sequence"/>
</dbReference>
<dbReference type="GO" id="GO:0003986">
    <property type="term" value="F:acetyl-CoA hydrolase activity"/>
    <property type="evidence" value="ECO:0007669"/>
    <property type="project" value="UniProtKB-EC"/>
</dbReference>
<dbReference type="SUPFAM" id="SSF100950">
    <property type="entry name" value="NagB/RpiA/CoA transferase-like"/>
    <property type="match status" value="1"/>
</dbReference>
<dbReference type="InterPro" id="IPR003702">
    <property type="entry name" value="ActCoA_hydro_N"/>
</dbReference>
<dbReference type="Pfam" id="PF02550">
    <property type="entry name" value="AcetylCoA_hydro"/>
    <property type="match status" value="1"/>
</dbReference>
<feature type="domain" description="Acetyl-CoA hydrolase/transferase N-terminal" evidence="6">
    <location>
        <begin position="11"/>
        <end position="148"/>
    </location>
</feature>
<sequence length="176" mass="19579">MTARTNDCLDQHNDYISWSRFTGVGYPKTLPTAIADDIESRNLQADPSTKKKFYLFVGASVAPEVEDRWGALDMIACRYPHQVGKEVAKGINAGRIEFADKHLSSCDLMYGDYNLHKKQGERRKPLDWAIVEATAINSEGHIVPGASVGATPRNPPICCKNHHRSQHSYTQPRGLA</sequence>
<evidence type="ECO:0000256" key="5">
    <source>
        <dbReference type="SAM" id="MobiDB-lite"/>
    </source>
</evidence>
<dbReference type="PANTHER" id="PTHR43609:SF1">
    <property type="entry name" value="ACETYL-COA HYDROLASE"/>
    <property type="match status" value="1"/>
</dbReference>
<dbReference type="HOGENOM" id="CLU_107685_0_0_1"/>
<reference evidence="7 8" key="1">
    <citation type="submission" date="2014-04" db="EMBL/GenBank/DDBJ databases">
        <title>Evolutionary Origins and Diversification of the Mycorrhizal Mutualists.</title>
        <authorList>
            <consortium name="DOE Joint Genome Institute"/>
            <consortium name="Mycorrhizal Genomics Consortium"/>
            <person name="Kohler A."/>
            <person name="Kuo A."/>
            <person name="Nagy L.G."/>
            <person name="Floudas D."/>
            <person name="Copeland A."/>
            <person name="Barry K.W."/>
            <person name="Cichocki N."/>
            <person name="Veneault-Fourrey C."/>
            <person name="LaButti K."/>
            <person name="Lindquist E.A."/>
            <person name="Lipzen A."/>
            <person name="Lundell T."/>
            <person name="Morin E."/>
            <person name="Murat C."/>
            <person name="Riley R."/>
            <person name="Ohm R."/>
            <person name="Sun H."/>
            <person name="Tunlid A."/>
            <person name="Henrissat B."/>
            <person name="Grigoriev I.V."/>
            <person name="Hibbett D.S."/>
            <person name="Martin F."/>
        </authorList>
    </citation>
    <scope>NUCLEOTIDE SEQUENCE [LARGE SCALE GENOMIC DNA]</scope>
    <source>
        <strain evidence="7 8">FD-317 M1</strain>
    </source>
</reference>
<dbReference type="Gene3D" id="3.40.1080.10">
    <property type="entry name" value="Glutaconate Coenzyme A-transferase"/>
    <property type="match status" value="1"/>
</dbReference>
<dbReference type="GO" id="GO:0005739">
    <property type="term" value="C:mitochondrion"/>
    <property type="evidence" value="ECO:0007669"/>
    <property type="project" value="TreeGrafter"/>
</dbReference>
<protein>
    <recommendedName>
        <fullName evidence="3">Acetyl-CoA hydrolase</fullName>
        <ecNumber evidence="2">3.1.2.1</ecNumber>
    </recommendedName>
    <alternativeName>
        <fullName evidence="4">Acetyl-CoA deacylase</fullName>
    </alternativeName>
</protein>
<keyword evidence="8" id="KW-1185">Reference proteome</keyword>
<organism evidence="7 8">
    <name type="scientific">Collybiopsis luxurians FD-317 M1</name>
    <dbReference type="NCBI Taxonomy" id="944289"/>
    <lineage>
        <taxon>Eukaryota</taxon>
        <taxon>Fungi</taxon>
        <taxon>Dikarya</taxon>
        <taxon>Basidiomycota</taxon>
        <taxon>Agaricomycotina</taxon>
        <taxon>Agaricomycetes</taxon>
        <taxon>Agaricomycetidae</taxon>
        <taxon>Agaricales</taxon>
        <taxon>Marasmiineae</taxon>
        <taxon>Omphalotaceae</taxon>
        <taxon>Collybiopsis</taxon>
        <taxon>Collybiopsis luxurians</taxon>
    </lineage>
</organism>
<feature type="region of interest" description="Disordered" evidence="5">
    <location>
        <begin position="154"/>
        <end position="176"/>
    </location>
</feature>
<accession>A0A0D0AIF6</accession>
<dbReference type="GO" id="GO:0006083">
    <property type="term" value="P:acetate metabolic process"/>
    <property type="evidence" value="ECO:0007669"/>
    <property type="project" value="InterPro"/>
</dbReference>
<dbReference type="OrthoDB" id="10250396at2759"/>
<dbReference type="GO" id="GO:0008775">
    <property type="term" value="F:acetate CoA-transferase activity"/>
    <property type="evidence" value="ECO:0007669"/>
    <property type="project" value="InterPro"/>
</dbReference>
<evidence type="ECO:0000313" key="7">
    <source>
        <dbReference type="EMBL" id="KIK49910.1"/>
    </source>
</evidence>
<dbReference type="InterPro" id="IPR046433">
    <property type="entry name" value="ActCoA_hydro"/>
</dbReference>
<dbReference type="PANTHER" id="PTHR43609">
    <property type="entry name" value="ACETYL-COA HYDROLASE"/>
    <property type="match status" value="1"/>
</dbReference>
<evidence type="ECO:0000256" key="1">
    <source>
        <dbReference type="ARBA" id="ARBA00001831"/>
    </source>
</evidence>